<dbReference type="GO" id="GO:0006631">
    <property type="term" value="P:fatty acid metabolic process"/>
    <property type="evidence" value="ECO:0007669"/>
    <property type="project" value="TreeGrafter"/>
</dbReference>
<keyword evidence="1" id="KW-1133">Transmembrane helix</keyword>
<dbReference type="eggNOG" id="KOG3730">
    <property type="taxonomic scope" value="Eukaryota"/>
</dbReference>
<protein>
    <recommendedName>
        <fullName evidence="2">GPAT/DHAPAT C-terminal domain-containing protein</fullName>
    </recommendedName>
</protein>
<feature type="transmembrane region" description="Helical" evidence="1">
    <location>
        <begin position="12"/>
        <end position="31"/>
    </location>
</feature>
<evidence type="ECO:0000256" key="1">
    <source>
        <dbReference type="SAM" id="Phobius"/>
    </source>
</evidence>
<dbReference type="GO" id="GO:0019432">
    <property type="term" value="P:triglyceride biosynthetic process"/>
    <property type="evidence" value="ECO:0007669"/>
    <property type="project" value="TreeGrafter"/>
</dbReference>
<dbReference type="AlphaFoldDB" id="T1JIK0"/>
<dbReference type="GO" id="GO:0008654">
    <property type="term" value="P:phospholipid biosynthetic process"/>
    <property type="evidence" value="ECO:0007669"/>
    <property type="project" value="TreeGrafter"/>
</dbReference>
<accession>T1JIK0</accession>
<sequence length="219" mass="24971">MMLLSHYSNQLLHLVVRPAIIAVVLIQFNYACEKSVLYDYYTFLEGLLSHDFIFEPGESDFAFKQTLLHLESMNAVVSCNNEWVEASRGNEYLFKYLICVMDPFLVAYKVVYNVILHIVSVGLTLTVRLIVQYAQACIEELLLKECVTSFVSLSLDTLNNAVMAFVQMKILEKDNGTLIMNPAFYSIADNLDKLIWLPDKTIKDHLNCIIIDSQAKAKL</sequence>
<feature type="transmembrane region" description="Helical" evidence="1">
    <location>
        <begin position="110"/>
        <end position="131"/>
    </location>
</feature>
<keyword evidence="4" id="KW-1185">Reference proteome</keyword>
<dbReference type="PANTHER" id="PTHR12563:SF17">
    <property type="entry name" value="DIHYDROXYACETONE PHOSPHATE ACYLTRANSFERASE"/>
    <property type="match status" value="1"/>
</dbReference>
<dbReference type="STRING" id="126957.T1JIK0"/>
<dbReference type="GO" id="GO:0008611">
    <property type="term" value="P:ether lipid biosynthetic process"/>
    <property type="evidence" value="ECO:0007669"/>
    <property type="project" value="TreeGrafter"/>
</dbReference>
<dbReference type="InterPro" id="IPR045520">
    <property type="entry name" value="GPAT/DHAPAT_C"/>
</dbReference>
<keyword evidence="1" id="KW-0812">Transmembrane</keyword>
<keyword evidence="1" id="KW-0472">Membrane</keyword>
<dbReference type="GO" id="GO:0004366">
    <property type="term" value="F:glycerol-3-phosphate O-acyltransferase activity"/>
    <property type="evidence" value="ECO:0007669"/>
    <property type="project" value="TreeGrafter"/>
</dbReference>
<dbReference type="Proteomes" id="UP000014500">
    <property type="component" value="Unassembled WGS sequence"/>
</dbReference>
<evidence type="ECO:0000313" key="4">
    <source>
        <dbReference type="Proteomes" id="UP000014500"/>
    </source>
</evidence>
<evidence type="ECO:0000259" key="2">
    <source>
        <dbReference type="Pfam" id="PF19277"/>
    </source>
</evidence>
<reference evidence="3" key="2">
    <citation type="submission" date="2015-02" db="UniProtKB">
        <authorList>
            <consortium name="EnsemblMetazoa"/>
        </authorList>
    </citation>
    <scope>IDENTIFICATION</scope>
</reference>
<dbReference type="GO" id="GO:0005778">
    <property type="term" value="C:peroxisomal membrane"/>
    <property type="evidence" value="ECO:0007669"/>
    <property type="project" value="TreeGrafter"/>
</dbReference>
<dbReference type="Pfam" id="PF19277">
    <property type="entry name" value="GPAT_C"/>
    <property type="match status" value="1"/>
</dbReference>
<dbReference type="PANTHER" id="PTHR12563">
    <property type="entry name" value="GLYCEROL-3-PHOSPHATE ACYLTRANSFERASE"/>
    <property type="match status" value="1"/>
</dbReference>
<dbReference type="EMBL" id="JH431879">
    <property type="status" value="NOT_ANNOTATED_CDS"/>
    <property type="molecule type" value="Genomic_DNA"/>
</dbReference>
<dbReference type="PhylomeDB" id="T1JIK0"/>
<dbReference type="GO" id="GO:0031966">
    <property type="term" value="C:mitochondrial membrane"/>
    <property type="evidence" value="ECO:0007669"/>
    <property type="project" value="TreeGrafter"/>
</dbReference>
<name>T1JIK0_STRMM</name>
<feature type="domain" description="GPAT/DHAPAT C-terminal" evidence="2">
    <location>
        <begin position="2"/>
        <end position="174"/>
    </location>
</feature>
<dbReference type="HOGENOM" id="CLU_1262980_0_0_1"/>
<organism evidence="3 4">
    <name type="scientific">Strigamia maritima</name>
    <name type="common">European centipede</name>
    <name type="synonym">Geophilus maritimus</name>
    <dbReference type="NCBI Taxonomy" id="126957"/>
    <lineage>
        <taxon>Eukaryota</taxon>
        <taxon>Metazoa</taxon>
        <taxon>Ecdysozoa</taxon>
        <taxon>Arthropoda</taxon>
        <taxon>Myriapoda</taxon>
        <taxon>Chilopoda</taxon>
        <taxon>Pleurostigmophora</taxon>
        <taxon>Geophilomorpha</taxon>
        <taxon>Linotaeniidae</taxon>
        <taxon>Strigamia</taxon>
    </lineage>
</organism>
<evidence type="ECO:0000313" key="3">
    <source>
        <dbReference type="EnsemblMetazoa" id="SMAR013681-PA"/>
    </source>
</evidence>
<dbReference type="GO" id="GO:0016287">
    <property type="term" value="F:glycerone-phosphate O-acyltransferase activity"/>
    <property type="evidence" value="ECO:0007669"/>
    <property type="project" value="TreeGrafter"/>
</dbReference>
<reference evidence="4" key="1">
    <citation type="submission" date="2011-05" db="EMBL/GenBank/DDBJ databases">
        <authorList>
            <person name="Richards S.R."/>
            <person name="Qu J."/>
            <person name="Jiang H."/>
            <person name="Jhangiani S.N."/>
            <person name="Agravi P."/>
            <person name="Goodspeed R."/>
            <person name="Gross S."/>
            <person name="Mandapat C."/>
            <person name="Jackson L."/>
            <person name="Mathew T."/>
            <person name="Pu L."/>
            <person name="Thornton R."/>
            <person name="Saada N."/>
            <person name="Wilczek-Boney K.B."/>
            <person name="Lee S."/>
            <person name="Kovar C."/>
            <person name="Wu Y."/>
            <person name="Scherer S.E."/>
            <person name="Worley K.C."/>
            <person name="Muzny D.M."/>
            <person name="Gibbs R."/>
        </authorList>
    </citation>
    <scope>NUCLEOTIDE SEQUENCE</scope>
    <source>
        <strain evidence="4">Brora</strain>
    </source>
</reference>
<dbReference type="EnsemblMetazoa" id="SMAR013681-RA">
    <property type="protein sequence ID" value="SMAR013681-PA"/>
    <property type="gene ID" value="SMAR013681"/>
</dbReference>
<proteinExistence type="predicted"/>
<dbReference type="InterPro" id="IPR022284">
    <property type="entry name" value="GPAT/DHAPAT"/>
</dbReference>